<proteinExistence type="predicted"/>
<accession>A0AA40E1S3</accession>
<sequence>YSGLPAFHPLVRDIPGLDPKVVDAALKAEAAGIRNAGYNLRVVYMGPEQNSSILANRLADGRWDGVGVGAGIRVTTKPEATVYLEKIFQLFSDRAHLAQIFLNYNANSTLSALQRHFPISGCTKPGKNL</sequence>
<reference evidence="1" key="1">
    <citation type="submission" date="2023-06" db="EMBL/GenBank/DDBJ databases">
        <title>Genome-scale phylogeny and comparative genomics of the fungal order Sordariales.</title>
        <authorList>
            <consortium name="Lawrence Berkeley National Laboratory"/>
            <person name="Hensen N."/>
            <person name="Bonometti L."/>
            <person name="Westerberg I."/>
            <person name="Brannstrom I.O."/>
            <person name="Guillou S."/>
            <person name="Cros-Aarteil S."/>
            <person name="Calhoun S."/>
            <person name="Haridas S."/>
            <person name="Kuo A."/>
            <person name="Mondo S."/>
            <person name="Pangilinan J."/>
            <person name="Riley R."/>
            <person name="LaButti K."/>
            <person name="Andreopoulos B."/>
            <person name="Lipzen A."/>
            <person name="Chen C."/>
            <person name="Yanf M."/>
            <person name="Daum C."/>
            <person name="Ng V."/>
            <person name="Clum A."/>
            <person name="Steindorff A."/>
            <person name="Ohm R."/>
            <person name="Martin F."/>
            <person name="Silar P."/>
            <person name="Natvig D."/>
            <person name="Lalanne C."/>
            <person name="Gautier V."/>
            <person name="Ament-velasquez S.L."/>
            <person name="Kruys A."/>
            <person name="Hutchinson M.I."/>
            <person name="Powell A.J."/>
            <person name="Barry K."/>
            <person name="Miller A.N."/>
            <person name="Grigoriev I.V."/>
            <person name="Debuchy R."/>
            <person name="Gladieux P."/>
            <person name="Thoren M.H."/>
            <person name="Johannesson H."/>
        </authorList>
    </citation>
    <scope>NUCLEOTIDE SEQUENCE</scope>
    <source>
        <strain evidence="1">SMH2392-1A</strain>
    </source>
</reference>
<evidence type="ECO:0000313" key="2">
    <source>
        <dbReference type="Proteomes" id="UP001172101"/>
    </source>
</evidence>
<dbReference type="EMBL" id="JAUIRO010000003">
    <property type="protein sequence ID" value="KAK0721777.1"/>
    <property type="molecule type" value="Genomic_DNA"/>
</dbReference>
<keyword evidence="2" id="KW-1185">Reference proteome</keyword>
<protein>
    <submittedName>
        <fullName evidence="1">Uncharacterized protein</fullName>
    </submittedName>
</protein>
<comment type="caution">
    <text evidence="1">The sequence shown here is derived from an EMBL/GenBank/DDBJ whole genome shotgun (WGS) entry which is preliminary data.</text>
</comment>
<dbReference type="GeneID" id="85318985"/>
<gene>
    <name evidence="1" type="ORF">B0T26DRAFT_600207</name>
</gene>
<dbReference type="Proteomes" id="UP001172101">
    <property type="component" value="Unassembled WGS sequence"/>
</dbReference>
<organism evidence="1 2">
    <name type="scientific">Lasiosphaeria miniovina</name>
    <dbReference type="NCBI Taxonomy" id="1954250"/>
    <lineage>
        <taxon>Eukaryota</taxon>
        <taxon>Fungi</taxon>
        <taxon>Dikarya</taxon>
        <taxon>Ascomycota</taxon>
        <taxon>Pezizomycotina</taxon>
        <taxon>Sordariomycetes</taxon>
        <taxon>Sordariomycetidae</taxon>
        <taxon>Sordariales</taxon>
        <taxon>Lasiosphaeriaceae</taxon>
        <taxon>Lasiosphaeria</taxon>
    </lineage>
</organism>
<feature type="non-terminal residue" evidence="1">
    <location>
        <position position="129"/>
    </location>
</feature>
<feature type="non-terminal residue" evidence="1">
    <location>
        <position position="1"/>
    </location>
</feature>
<name>A0AA40E1S3_9PEZI</name>
<dbReference type="RefSeq" id="XP_060297701.1">
    <property type="nucleotide sequence ID" value="XM_060435715.1"/>
</dbReference>
<dbReference type="AlphaFoldDB" id="A0AA40E1S3"/>
<evidence type="ECO:0000313" key="1">
    <source>
        <dbReference type="EMBL" id="KAK0721777.1"/>
    </source>
</evidence>